<dbReference type="GO" id="GO:0140359">
    <property type="term" value="F:ABC-type transporter activity"/>
    <property type="evidence" value="ECO:0007669"/>
    <property type="project" value="InterPro"/>
</dbReference>
<dbReference type="GO" id="GO:0016020">
    <property type="term" value="C:membrane"/>
    <property type="evidence" value="ECO:0007669"/>
    <property type="project" value="UniProtKB-SubCell"/>
</dbReference>
<feature type="domain" description="ABC-2 type transporter transmembrane" evidence="7">
    <location>
        <begin position="34"/>
        <end position="170"/>
    </location>
</feature>
<evidence type="ECO:0000313" key="9">
    <source>
        <dbReference type="Proteomes" id="UP000655830"/>
    </source>
</evidence>
<keyword evidence="9" id="KW-1185">Reference proteome</keyword>
<evidence type="ECO:0000256" key="1">
    <source>
        <dbReference type="ARBA" id="ARBA00004141"/>
    </source>
</evidence>
<dbReference type="InterPro" id="IPR017501">
    <property type="entry name" value="Phage_infect_YhgE_C"/>
</dbReference>
<dbReference type="EMBL" id="JACRSY010000026">
    <property type="protein sequence ID" value="MBC8580733.1"/>
    <property type="molecule type" value="Genomic_DNA"/>
</dbReference>
<dbReference type="Proteomes" id="UP000655830">
    <property type="component" value="Unassembled WGS sequence"/>
</dbReference>
<evidence type="ECO:0000256" key="6">
    <source>
        <dbReference type="SAM" id="Phobius"/>
    </source>
</evidence>
<feature type="domain" description="ABC-2 type transporter transmembrane" evidence="7">
    <location>
        <begin position="725"/>
        <end position="963"/>
    </location>
</feature>
<feature type="transmembrane region" description="Helical" evidence="6">
    <location>
        <begin position="860"/>
        <end position="881"/>
    </location>
</feature>
<sequence>MLIKLLKNSLKIYKVDLSKICRNWVSLVVLGGLILLPSLYAWVNIYASWDPYGNTKGIKISVVNEDKGSSIKGSEVNIGTEVVSSLKENESLGWTFFENREEALAELNKGNVYATIIIPEDFSKKILTLIDKEPVKPQLEYYVNEKINAIAPKITDKGAATIQSQITSSFIETVADKVIEVMHSVGVEVDKQYPTIEKLENMIIGLQDKFPTLEVGLEYLTEKARDGKVFVDRQDQNIIQLEKIISQLIGFNDDITQTLDELSTKPEEVIPEIKEDLILIQTIFADIARSTTELKEAIELNKPVLINDIDQGIAKLEGIKERLTGITNKLGELDQDISSTVSDVEHELISTLNDYINALEELKLNLDTPEGALKVLSKIEHIHYKLADQIQSLRKTIEGVAEGIDGQLAKLQYILEKIEAIKPLHDLEKTPSASYIISSDEELRVLEENSNTELDTNFLSEIEDILALVGEAKENMSHNKEVFSDAVYLLEDMEDSLTALKDDFNNSSLVEEKLGQLKVQGRGLSSVVGTIRARIDVKVNGILDKLSTVEQLMREVASGANGLKNIIMSVTSGGREKVEEIVDNIEKVQDKLEDVAHKVIKASHSKVDKVETKVEDIKVNLAELEKRLGKLNSVLEDRGVLEETLQNIAQLNFNIQASLDQTIDLLDADFITKIKEELSKVSVFTGDISGLLGNVKNELNYLREFGVRLGEKSELLVEDINEVKAHVPQIEEDIDKVIDKINFINENVDIKELINELTMDNSEKSNFLAAPVILNTHKLYPMANYGASMTPFYTTLCLWVGALLLCALLTTKAKNADFEYTPVEEYLGKYLLFATLAALQGFIASVGDIVVLGVEVKQPVLFIGLAVCYSIIFTAIVYTLVSLFGNVGKAIGVVLLVLQLAGSGGTFPIQVTPDFFQKIHELLPFTYGISAMREAIAGVYYETLAKDLVVLGLFFIFFIFIGVLLKKKANAFLHQFSKKLGESGVIEH</sequence>
<dbReference type="NCBIfam" id="TIGR03062">
    <property type="entry name" value="pip_yhgE_Cterm"/>
    <property type="match status" value="1"/>
</dbReference>
<evidence type="ECO:0000256" key="2">
    <source>
        <dbReference type="ARBA" id="ARBA00022692"/>
    </source>
</evidence>
<keyword evidence="2 6" id="KW-0812">Transmembrane</keyword>
<dbReference type="PANTHER" id="PTHR43077">
    <property type="entry name" value="TRANSPORT PERMEASE YVFS-RELATED"/>
    <property type="match status" value="1"/>
</dbReference>
<organism evidence="8 9">
    <name type="scientific">Zhenhengia yiwuensis</name>
    <dbReference type="NCBI Taxonomy" id="2763666"/>
    <lineage>
        <taxon>Bacteria</taxon>
        <taxon>Bacillati</taxon>
        <taxon>Bacillota</taxon>
        <taxon>Clostridia</taxon>
        <taxon>Lachnospirales</taxon>
        <taxon>Lachnospiraceae</taxon>
        <taxon>Zhenhengia</taxon>
    </lineage>
</organism>
<name>A0A926IFC6_9FIRM</name>
<feature type="transmembrane region" description="Helical" evidence="6">
    <location>
        <begin position="830"/>
        <end position="854"/>
    </location>
</feature>
<evidence type="ECO:0000256" key="3">
    <source>
        <dbReference type="ARBA" id="ARBA00022989"/>
    </source>
</evidence>
<proteinExistence type="predicted"/>
<evidence type="ECO:0000256" key="4">
    <source>
        <dbReference type="ARBA" id="ARBA00023136"/>
    </source>
</evidence>
<feature type="transmembrane region" description="Helical" evidence="6">
    <location>
        <begin position="948"/>
        <end position="965"/>
    </location>
</feature>
<dbReference type="InterPro" id="IPR017500">
    <property type="entry name" value="Phage_infect_YhgE_N"/>
</dbReference>
<dbReference type="RefSeq" id="WP_249333448.1">
    <property type="nucleotide sequence ID" value="NZ_JACRSY010000026.1"/>
</dbReference>
<dbReference type="Gene3D" id="3.40.1710.10">
    <property type="entry name" value="abc type-2 transporter like domain"/>
    <property type="match status" value="1"/>
</dbReference>
<dbReference type="InterPro" id="IPR013525">
    <property type="entry name" value="ABC2_TM"/>
</dbReference>
<dbReference type="NCBIfam" id="TIGR03061">
    <property type="entry name" value="pip_yhgE_Nterm"/>
    <property type="match status" value="1"/>
</dbReference>
<evidence type="ECO:0000259" key="7">
    <source>
        <dbReference type="Pfam" id="PF12698"/>
    </source>
</evidence>
<reference evidence="8" key="1">
    <citation type="submission" date="2020-08" db="EMBL/GenBank/DDBJ databases">
        <title>Genome public.</title>
        <authorList>
            <person name="Liu C."/>
            <person name="Sun Q."/>
        </authorList>
    </citation>
    <scope>NUCLEOTIDE SEQUENCE</scope>
    <source>
        <strain evidence="8">NSJ-12</strain>
    </source>
</reference>
<comment type="caution">
    <text evidence="8">The sequence shown here is derived from an EMBL/GenBank/DDBJ whole genome shotgun (WGS) entry which is preliminary data.</text>
</comment>
<feature type="coiled-coil region" evidence="5">
    <location>
        <begin position="575"/>
        <end position="634"/>
    </location>
</feature>
<keyword evidence="5" id="KW-0175">Coiled coil</keyword>
<dbReference type="PANTHER" id="PTHR43077:SF10">
    <property type="entry name" value="TRANSPORT PERMEASE PROTEIN"/>
    <property type="match status" value="1"/>
</dbReference>
<feature type="transmembrane region" description="Helical" evidence="6">
    <location>
        <begin position="893"/>
        <end position="911"/>
    </location>
</feature>
<evidence type="ECO:0000313" key="8">
    <source>
        <dbReference type="EMBL" id="MBC8580733.1"/>
    </source>
</evidence>
<keyword evidence="3 6" id="KW-1133">Transmembrane helix</keyword>
<feature type="transmembrane region" description="Helical" evidence="6">
    <location>
        <begin position="792"/>
        <end position="810"/>
    </location>
</feature>
<dbReference type="AlphaFoldDB" id="A0A926IFC6"/>
<dbReference type="Pfam" id="PF12698">
    <property type="entry name" value="ABC2_membrane_3"/>
    <property type="match status" value="2"/>
</dbReference>
<keyword evidence="4 6" id="KW-0472">Membrane</keyword>
<protein>
    <submittedName>
        <fullName evidence="8">YhgE/Pip domain-containing protein</fullName>
    </submittedName>
</protein>
<gene>
    <name evidence="8" type="ORF">H8718_14525</name>
</gene>
<comment type="subcellular location">
    <subcellularLocation>
        <location evidence="1">Membrane</location>
        <topology evidence="1">Multi-pass membrane protein</topology>
    </subcellularLocation>
</comment>
<feature type="transmembrane region" description="Helical" evidence="6">
    <location>
        <begin position="21"/>
        <end position="43"/>
    </location>
</feature>
<evidence type="ECO:0000256" key="5">
    <source>
        <dbReference type="SAM" id="Coils"/>
    </source>
</evidence>
<accession>A0A926IFC6</accession>
<dbReference type="InterPro" id="IPR051328">
    <property type="entry name" value="T7SS_ABC-Transporter"/>
</dbReference>